<protein>
    <submittedName>
        <fullName evidence="1">Uncharacterized protein</fullName>
    </submittedName>
</protein>
<dbReference type="Pfam" id="PF24835">
    <property type="entry name" value="DUF7717"/>
    <property type="match status" value="1"/>
</dbReference>
<organism evidence="1 2">
    <name type="scientific">Synechococcus phage S-SSM4</name>
    <dbReference type="NCBI Taxonomy" id="536466"/>
    <lineage>
        <taxon>Viruses</taxon>
        <taxon>Duplodnaviria</taxon>
        <taxon>Heunggongvirae</taxon>
        <taxon>Uroviricota</taxon>
        <taxon>Caudoviricetes</taxon>
        <taxon>Pantevenvirales</taxon>
        <taxon>Kyanoviridae</taxon>
        <taxon>Greenvirus</taxon>
        <taxon>Greenvirus ssm4</taxon>
    </lineage>
</organism>
<evidence type="ECO:0000313" key="1">
    <source>
        <dbReference type="EMBL" id="AGG54090.1"/>
    </source>
</evidence>
<sequence>MTKMTLSEFAKVKKQRDMDQAEILKYVAQYCKALEKNYRDYSIRSYNRSLDDNPEYYQARIDELMSGKTDMKFTTISGKKYYKVIHTQDDSSSVHSFVDKVTGEVYKPASWKAPAKHVRYNFLIEDQRAFLLSGLCDWAGGYLYADSGMTSLTGGNN</sequence>
<dbReference type="Proteomes" id="UP000203282">
    <property type="component" value="Segment"/>
</dbReference>
<dbReference type="RefSeq" id="YP_007677215.1">
    <property type="nucleotide sequence ID" value="NC_020875.1"/>
</dbReference>
<dbReference type="GeneID" id="15013448"/>
<gene>
    <name evidence="1" type="ORF">CYXG_00026</name>
</gene>
<name>M1T246_9CAUD</name>
<evidence type="ECO:0000313" key="2">
    <source>
        <dbReference type="Proteomes" id="UP000203282"/>
    </source>
</evidence>
<dbReference type="KEGG" id="vg:15013448"/>
<dbReference type="EMBL" id="HQ316583">
    <property type="protein sequence ID" value="AGG54090.1"/>
    <property type="molecule type" value="Genomic_DNA"/>
</dbReference>
<accession>M1T246</accession>
<proteinExistence type="predicted"/>
<reference evidence="1 2" key="1">
    <citation type="submission" date="2010-03" db="EMBL/GenBank/DDBJ databases">
        <title>The Genome Sequence of Cyanophage S-SSM4.</title>
        <authorList>
            <consortium name="The Broad Institute Genome Sequencing Platform"/>
            <person name="Henn M.R."/>
            <person name="Sullivan M.S."/>
            <person name="Osburne M.S."/>
            <person name="Levin J."/>
            <person name="Malboeuf C."/>
            <person name="Casali M."/>
            <person name="Russ C."/>
            <person name="Lennon N."/>
            <person name="Erlich R."/>
            <person name="Young S.K."/>
            <person name="Koehrsen M."/>
            <person name="Yandava C."/>
            <person name="Zeng Q."/>
            <person name="Alvarado L."/>
            <person name="Anderson S."/>
            <person name="Berlin A."/>
            <person name="Borenstein D."/>
            <person name="Chen Z."/>
            <person name="Engels R."/>
            <person name="Freedman E."/>
            <person name="Gellesch M."/>
            <person name="Goldberg J."/>
            <person name="Green L."/>
            <person name="Griggs A."/>
            <person name="Gujja S."/>
            <person name="Heiman D."/>
            <person name="Hepburn T."/>
            <person name="Howarth C."/>
            <person name="Jen D."/>
            <person name="Larson L."/>
            <person name="Lewis B."/>
            <person name="Mehta T."/>
            <person name="Park D."/>
            <person name="Pearson M."/>
            <person name="Roberts A."/>
            <person name="Ryan E."/>
            <person name="Saif S."/>
            <person name="Shea T."/>
            <person name="Shenoy N."/>
            <person name="Sisk P."/>
            <person name="Stolte C."/>
            <person name="Sykes S."/>
            <person name="Walk T."/>
            <person name="White J."/>
            <person name="Yu Q."/>
            <person name="Coleman M.L."/>
            <person name="Huang K.H."/>
            <person name="Weigele P.R."/>
            <person name="DeFrancesco A.S."/>
            <person name="Kern S.E."/>
            <person name="Thompson L.R."/>
            <person name="Fu R."/>
            <person name="Hombeck B."/>
            <person name="Chisholm S.W."/>
            <person name="Haas B."/>
            <person name="Nusbaum C."/>
            <person name="Galagan J."/>
            <person name="Birren B."/>
        </authorList>
    </citation>
    <scope>NUCLEOTIDE SEQUENCE [LARGE SCALE GENOMIC DNA]</scope>
    <source>
        <strain evidence="1 2">S-SSM4</strain>
    </source>
</reference>
<keyword evidence="2" id="KW-1185">Reference proteome</keyword>
<dbReference type="OrthoDB" id="27124at10239"/>
<dbReference type="InterPro" id="IPR056134">
    <property type="entry name" value="DUF7717"/>
</dbReference>